<evidence type="ECO:0000313" key="4">
    <source>
        <dbReference type="EMBL" id="AJW80201.1"/>
    </source>
</evidence>
<organism evidence="4 5">
    <name type="scientific">Clavibacter michiganensis subsp. insidiosus</name>
    <dbReference type="NCBI Taxonomy" id="33014"/>
    <lineage>
        <taxon>Bacteria</taxon>
        <taxon>Bacillati</taxon>
        <taxon>Actinomycetota</taxon>
        <taxon>Actinomycetes</taxon>
        <taxon>Micrococcales</taxon>
        <taxon>Microbacteriaceae</taxon>
        <taxon>Clavibacter</taxon>
    </lineage>
</organism>
<dbReference type="PANTHER" id="PTHR43861:SF1">
    <property type="entry name" value="TRANS-ACONITATE 2-METHYLTRANSFERASE"/>
    <property type="match status" value="1"/>
</dbReference>
<dbReference type="GO" id="GO:0032259">
    <property type="term" value="P:methylation"/>
    <property type="evidence" value="ECO:0007669"/>
    <property type="project" value="UniProtKB-KW"/>
</dbReference>
<name>A0A0D5CKM8_9MICO</name>
<proteinExistence type="predicted"/>
<dbReference type="RefSeq" id="WP_045529930.1">
    <property type="nucleotide sequence ID" value="NZ_CP011043.1"/>
</dbReference>
<dbReference type="KEGG" id="cmh:VO01_14725"/>
<dbReference type="Pfam" id="PF13649">
    <property type="entry name" value="Methyltransf_25"/>
    <property type="match status" value="1"/>
</dbReference>
<dbReference type="Gene3D" id="3.40.50.150">
    <property type="entry name" value="Vaccinia Virus protein VP39"/>
    <property type="match status" value="1"/>
</dbReference>
<dbReference type="EMBL" id="CP011043">
    <property type="protein sequence ID" value="AJW80201.1"/>
    <property type="molecule type" value="Genomic_DNA"/>
</dbReference>
<dbReference type="InterPro" id="IPR029063">
    <property type="entry name" value="SAM-dependent_MTases_sf"/>
</dbReference>
<keyword evidence="2 4" id="KW-0808">Transferase</keyword>
<reference evidence="4 5" key="1">
    <citation type="journal article" date="2015" name="Genome Announc.">
        <title>Complete Genome Sequence of Clavibacter michiganensis subsp. insidiosus R1-1 Using PacBio Single-Molecule Real-Time Technology.</title>
        <authorList>
            <person name="Lu Y."/>
            <person name="Samac D.A."/>
            <person name="Glazebrook J."/>
            <person name="Ishimaru C.A."/>
        </authorList>
    </citation>
    <scope>NUCLEOTIDE SEQUENCE [LARGE SCALE GENOMIC DNA]</scope>
    <source>
        <strain evidence="4 5">R1-1</strain>
    </source>
</reference>
<dbReference type="InterPro" id="IPR041698">
    <property type="entry name" value="Methyltransf_25"/>
</dbReference>
<protein>
    <submittedName>
        <fullName evidence="4">Methyltransferase type 12</fullName>
    </submittedName>
</protein>
<evidence type="ECO:0000256" key="1">
    <source>
        <dbReference type="ARBA" id="ARBA00022603"/>
    </source>
</evidence>
<evidence type="ECO:0000259" key="3">
    <source>
        <dbReference type="Pfam" id="PF13649"/>
    </source>
</evidence>
<dbReference type="CDD" id="cd02440">
    <property type="entry name" value="AdoMet_MTases"/>
    <property type="match status" value="1"/>
</dbReference>
<dbReference type="PANTHER" id="PTHR43861">
    <property type="entry name" value="TRANS-ACONITATE 2-METHYLTRANSFERASE-RELATED"/>
    <property type="match status" value="1"/>
</dbReference>
<dbReference type="SUPFAM" id="SSF53335">
    <property type="entry name" value="S-adenosyl-L-methionine-dependent methyltransferases"/>
    <property type="match status" value="1"/>
</dbReference>
<evidence type="ECO:0000313" key="5">
    <source>
        <dbReference type="Proteomes" id="UP000032604"/>
    </source>
</evidence>
<dbReference type="GO" id="GO:0008168">
    <property type="term" value="F:methyltransferase activity"/>
    <property type="evidence" value="ECO:0007669"/>
    <property type="project" value="UniProtKB-KW"/>
</dbReference>
<sequence>MPDLDPRLVALYDGDNPDGPDHDFDRALAEEVGARSVLDLGCGTGMLTVSLATAGRRVVGVDPSAAMLDVARGRPGGDAVEWIHGDSRAIPPGPFDLAFLTGDVVQHIPDAAWIRTLADLRSALRPGATLSFESRNPADRAWERWGGPATTRDTAHGPLEEWTEVEETGPGRVTVVFRSRFVATGEVVTAVQPFAFRDRAALTAQLDAAGFDVDAVHGDFARGPLTESSRAMVFVARAR</sequence>
<dbReference type="HOGENOM" id="CLU_069129_7_4_11"/>
<feature type="domain" description="Methyltransferase" evidence="3">
    <location>
        <begin position="37"/>
        <end position="127"/>
    </location>
</feature>
<gene>
    <name evidence="4" type="ORF">VO01_14725</name>
</gene>
<accession>A0A0D5CKM8</accession>
<evidence type="ECO:0000256" key="2">
    <source>
        <dbReference type="ARBA" id="ARBA00022679"/>
    </source>
</evidence>
<dbReference type="OrthoDB" id="9805171at2"/>
<dbReference type="AlphaFoldDB" id="A0A0D5CKM8"/>
<dbReference type="Proteomes" id="UP000032604">
    <property type="component" value="Chromosome"/>
</dbReference>
<keyword evidence="1 4" id="KW-0489">Methyltransferase</keyword>